<evidence type="ECO:0000259" key="1">
    <source>
        <dbReference type="Pfam" id="PF11790"/>
    </source>
</evidence>
<dbReference type="SUPFAM" id="SSF51445">
    <property type="entry name" value="(Trans)glycosidases"/>
    <property type="match status" value="1"/>
</dbReference>
<dbReference type="PANTHER" id="PTHR34154">
    <property type="entry name" value="ALKALI-SENSITIVE LINKAGE PROTEIN 1"/>
    <property type="match status" value="1"/>
</dbReference>
<dbReference type="GO" id="GO:0009277">
    <property type="term" value="C:fungal-type cell wall"/>
    <property type="evidence" value="ECO:0007669"/>
    <property type="project" value="TreeGrafter"/>
</dbReference>
<dbReference type="STRING" id="1882483.A0A317XND6"/>
<organism evidence="2 3">
    <name type="scientific">Testicularia cyperi</name>
    <dbReference type="NCBI Taxonomy" id="1882483"/>
    <lineage>
        <taxon>Eukaryota</taxon>
        <taxon>Fungi</taxon>
        <taxon>Dikarya</taxon>
        <taxon>Basidiomycota</taxon>
        <taxon>Ustilaginomycotina</taxon>
        <taxon>Ustilaginomycetes</taxon>
        <taxon>Ustilaginales</taxon>
        <taxon>Anthracoideaceae</taxon>
        <taxon>Testicularia</taxon>
    </lineage>
</organism>
<accession>A0A317XND6</accession>
<dbReference type="InterPro" id="IPR024655">
    <property type="entry name" value="Asl1_glyco_hydro_catalytic"/>
</dbReference>
<evidence type="ECO:0000313" key="3">
    <source>
        <dbReference type="Proteomes" id="UP000246740"/>
    </source>
</evidence>
<dbReference type="InterPro" id="IPR017853">
    <property type="entry name" value="GH"/>
</dbReference>
<name>A0A317XND6_9BASI</name>
<reference evidence="2 3" key="1">
    <citation type="journal article" date="2018" name="Mol. Biol. Evol.">
        <title>Broad Genomic Sampling Reveals a Smut Pathogenic Ancestry of the Fungal Clade Ustilaginomycotina.</title>
        <authorList>
            <person name="Kijpornyongpan T."/>
            <person name="Mondo S.J."/>
            <person name="Barry K."/>
            <person name="Sandor L."/>
            <person name="Lee J."/>
            <person name="Lipzen A."/>
            <person name="Pangilinan J."/>
            <person name="LaButti K."/>
            <person name="Hainaut M."/>
            <person name="Henrissat B."/>
            <person name="Grigoriev I.V."/>
            <person name="Spatafora J.W."/>
            <person name="Aime M.C."/>
        </authorList>
    </citation>
    <scope>NUCLEOTIDE SEQUENCE [LARGE SCALE GENOMIC DNA]</scope>
    <source>
        <strain evidence="2 3">MCA 3645</strain>
    </source>
</reference>
<dbReference type="EMBL" id="KZ819195">
    <property type="protein sequence ID" value="PWY99332.1"/>
    <property type="molecule type" value="Genomic_DNA"/>
</dbReference>
<dbReference type="Gene3D" id="3.20.20.80">
    <property type="entry name" value="Glycosidases"/>
    <property type="match status" value="1"/>
</dbReference>
<dbReference type="InterPro" id="IPR053183">
    <property type="entry name" value="ASL1"/>
</dbReference>
<sequence>HHLGIAWGCNPDCMKGAKSTKLEYIHWYQHWQDTRVDSLDKMGLQYVPSFWGPSKWDKWNAVKAEMDQKGLPEYLLAFNEPDVTGQADLGPKAAAKLWMQELAPYANKGVKVGAPQLCWNLQWLEKFMKQCNKLGCKISFIPLHWYGSWQDFDKFTTYIQTVHDEYQLPIWITEYGITQASGGSQDDISNFHKKAVAWMRNTGFVDRSAWLGGFPVNEKPDPYPNALNSYFNADGSARSLLWWAATQSGSSGNLSRRGLNDTLELELEHEHDGEEDEDDEVKTENYYDENHCDYRCQLREQSIEKHHRKKKGIVKVDDKKVCIDAPSKMSKTERQDLTKCLKEAGL</sequence>
<keyword evidence="2" id="KW-0378">Hydrolase</keyword>
<gene>
    <name evidence="2" type="ORF">BCV70DRAFT_144999</name>
</gene>
<dbReference type="GO" id="GO:0016787">
    <property type="term" value="F:hydrolase activity"/>
    <property type="evidence" value="ECO:0007669"/>
    <property type="project" value="UniProtKB-KW"/>
</dbReference>
<dbReference type="InParanoid" id="A0A317XND6"/>
<dbReference type="OrthoDB" id="5959761at2759"/>
<proteinExistence type="predicted"/>
<evidence type="ECO:0000313" key="2">
    <source>
        <dbReference type="EMBL" id="PWY99332.1"/>
    </source>
</evidence>
<dbReference type="Pfam" id="PF11790">
    <property type="entry name" value="Glyco_hydro_cc"/>
    <property type="match status" value="1"/>
</dbReference>
<protein>
    <submittedName>
        <fullName evidence="2">Glycoside hydrolase</fullName>
    </submittedName>
</protein>
<dbReference type="AlphaFoldDB" id="A0A317XND6"/>
<feature type="non-terminal residue" evidence="2">
    <location>
        <position position="346"/>
    </location>
</feature>
<dbReference type="Proteomes" id="UP000246740">
    <property type="component" value="Unassembled WGS sequence"/>
</dbReference>
<dbReference type="FunFam" id="3.20.20.80:FF:000298">
    <property type="entry name" value="Chromosome 1, whole genome shotgun sequence"/>
    <property type="match status" value="1"/>
</dbReference>
<feature type="non-terminal residue" evidence="2">
    <location>
        <position position="1"/>
    </location>
</feature>
<feature type="domain" description="Asl1-like glycosyl hydrolase catalytic" evidence="1">
    <location>
        <begin position="4"/>
        <end position="243"/>
    </location>
</feature>
<dbReference type="PANTHER" id="PTHR34154:SF3">
    <property type="entry name" value="ALKALI-SENSITIVE LINKAGE PROTEIN 1"/>
    <property type="match status" value="1"/>
</dbReference>
<dbReference type="GO" id="GO:0071966">
    <property type="term" value="P:fungal-type cell wall polysaccharide metabolic process"/>
    <property type="evidence" value="ECO:0007669"/>
    <property type="project" value="TreeGrafter"/>
</dbReference>
<keyword evidence="3" id="KW-1185">Reference proteome</keyword>